<evidence type="ECO:0000256" key="8">
    <source>
        <dbReference type="RuleBase" id="RU003838"/>
    </source>
</evidence>
<gene>
    <name evidence="12" type="ORF">SCHCODRAFT_238844</name>
</gene>
<dbReference type="InterPro" id="IPR006406">
    <property type="entry name" value="Nic_PRibTrfase"/>
</dbReference>
<evidence type="ECO:0000313" key="12">
    <source>
        <dbReference type="EMBL" id="EFI91194.1"/>
    </source>
</evidence>
<evidence type="ECO:0000256" key="5">
    <source>
        <dbReference type="ARBA" id="ARBA00022598"/>
    </source>
</evidence>
<keyword evidence="5 8" id="KW-0436">Ligase</keyword>
<dbReference type="InterPro" id="IPR040727">
    <property type="entry name" value="NAPRTase_N"/>
</dbReference>
<dbReference type="Pfam" id="PF04095">
    <property type="entry name" value="NAPRTase"/>
    <property type="match status" value="1"/>
</dbReference>
<dbReference type="GO" id="GO:0000781">
    <property type="term" value="C:chromosome, telomeric region"/>
    <property type="evidence" value="ECO:0007669"/>
    <property type="project" value="GOC"/>
</dbReference>
<dbReference type="eggNOG" id="KOG2511">
    <property type="taxonomic scope" value="Eukaryota"/>
</dbReference>
<accession>D8QM03</accession>
<evidence type="ECO:0000256" key="3">
    <source>
        <dbReference type="ARBA" id="ARBA00013236"/>
    </source>
</evidence>
<dbReference type="GO" id="GO:0005829">
    <property type="term" value="C:cytosol"/>
    <property type="evidence" value="ECO:0007669"/>
    <property type="project" value="TreeGrafter"/>
</dbReference>
<feature type="domain" description="Nicotinate phosphoribosyltransferase N-terminal" evidence="11">
    <location>
        <begin position="17"/>
        <end position="147"/>
    </location>
</feature>
<dbReference type="InterPro" id="IPR036068">
    <property type="entry name" value="Nicotinate_pribotase-like_C"/>
</dbReference>
<dbReference type="KEGG" id="scm:SCHCO_02681370"/>
<proteinExistence type="inferred from homology"/>
<reference evidence="12 13" key="1">
    <citation type="journal article" date="2010" name="Nat. Biotechnol.">
        <title>Genome sequence of the model mushroom Schizophyllum commune.</title>
        <authorList>
            <person name="Ohm R.A."/>
            <person name="de Jong J.F."/>
            <person name="Lugones L.G."/>
            <person name="Aerts A."/>
            <person name="Kothe E."/>
            <person name="Stajich J.E."/>
            <person name="de Vries R.P."/>
            <person name="Record E."/>
            <person name="Levasseur A."/>
            <person name="Baker S.E."/>
            <person name="Bartholomew K.A."/>
            <person name="Coutinho P.M."/>
            <person name="Erdmann S."/>
            <person name="Fowler T.J."/>
            <person name="Gathman A.C."/>
            <person name="Lombard V."/>
            <person name="Henrissat B."/>
            <person name="Knabe N."/>
            <person name="Kuees U."/>
            <person name="Lilly W.W."/>
            <person name="Lindquist E."/>
            <person name="Lucas S."/>
            <person name="Magnuson J.K."/>
            <person name="Piumi F."/>
            <person name="Raudaskoski M."/>
            <person name="Salamov A."/>
            <person name="Schmutz J."/>
            <person name="Schwarze F.W.M.R."/>
            <person name="vanKuyk P.A."/>
            <person name="Horton J.S."/>
            <person name="Grigoriev I.V."/>
            <person name="Woesten H.A.B."/>
        </authorList>
    </citation>
    <scope>NUCLEOTIDE SEQUENCE [LARGE SCALE GENOMIC DNA]</scope>
    <source>
        <strain evidence="13">H4-8 / FGSC 9210</strain>
    </source>
</reference>
<evidence type="ECO:0000256" key="7">
    <source>
        <dbReference type="ARBA" id="ARBA00048668"/>
    </source>
</evidence>
<evidence type="ECO:0000256" key="1">
    <source>
        <dbReference type="ARBA" id="ARBA00004952"/>
    </source>
</evidence>
<dbReference type="GO" id="GO:0031509">
    <property type="term" value="P:subtelomeric heterochromatin formation"/>
    <property type="evidence" value="ECO:0007669"/>
    <property type="project" value="EnsemblFungi"/>
</dbReference>
<dbReference type="PANTHER" id="PTHR11098">
    <property type="entry name" value="NICOTINATE PHOSPHORIBOSYLTRANSFERASE"/>
    <property type="match status" value="1"/>
</dbReference>
<keyword evidence="4" id="KW-0597">Phosphoprotein</keyword>
<dbReference type="Gene3D" id="3.20.140.10">
    <property type="entry name" value="nicotinate phosphoribosyltransferase"/>
    <property type="match status" value="1"/>
</dbReference>
<dbReference type="AlphaFoldDB" id="D8QM03"/>
<evidence type="ECO:0000259" key="11">
    <source>
        <dbReference type="Pfam" id="PF17767"/>
    </source>
</evidence>
<dbReference type="GeneID" id="9588457"/>
<comment type="catalytic activity">
    <reaction evidence="7 8">
        <text>5-phospho-alpha-D-ribose 1-diphosphate + nicotinate + ATP + H2O = nicotinate beta-D-ribonucleotide + ADP + phosphate + diphosphate</text>
        <dbReference type="Rhea" id="RHEA:36163"/>
        <dbReference type="ChEBI" id="CHEBI:15377"/>
        <dbReference type="ChEBI" id="CHEBI:30616"/>
        <dbReference type="ChEBI" id="CHEBI:32544"/>
        <dbReference type="ChEBI" id="CHEBI:33019"/>
        <dbReference type="ChEBI" id="CHEBI:43474"/>
        <dbReference type="ChEBI" id="CHEBI:57502"/>
        <dbReference type="ChEBI" id="CHEBI:58017"/>
        <dbReference type="ChEBI" id="CHEBI:456216"/>
        <dbReference type="EC" id="6.3.4.21"/>
    </reaction>
</comment>
<evidence type="ECO:0000256" key="2">
    <source>
        <dbReference type="ARBA" id="ARBA00010897"/>
    </source>
</evidence>
<dbReference type="EC" id="6.3.4.21" evidence="3 8"/>
<evidence type="ECO:0000256" key="6">
    <source>
        <dbReference type="ARBA" id="ARBA00022642"/>
    </source>
</evidence>
<dbReference type="GO" id="GO:0004516">
    <property type="term" value="F:nicotinate phosphoribosyltransferase activity"/>
    <property type="evidence" value="ECO:0007669"/>
    <property type="project" value="UniProtKB-UniRule"/>
</dbReference>
<dbReference type="SUPFAM" id="SSF51690">
    <property type="entry name" value="Nicotinate/Quinolinate PRTase C-terminal domain-like"/>
    <property type="match status" value="1"/>
</dbReference>
<dbReference type="Pfam" id="PF17767">
    <property type="entry name" value="NAPRTase_N"/>
    <property type="match status" value="1"/>
</dbReference>
<dbReference type="InterPro" id="IPR041525">
    <property type="entry name" value="N/Namide_PRibTrfase"/>
</dbReference>
<dbReference type="InterPro" id="IPR007229">
    <property type="entry name" value="Nic_PRibTrfase-Fam"/>
</dbReference>
<comment type="function">
    <text evidence="8">Catalyzes the synthesis of beta-nicotinate D-ribonucleotide from nicotinate and 5-phospho-D-ribose 1-phosphate at the expense of ATP.</text>
</comment>
<organism evidence="13">
    <name type="scientific">Schizophyllum commune (strain H4-8 / FGSC 9210)</name>
    <name type="common">Split gill fungus</name>
    <dbReference type="NCBI Taxonomy" id="578458"/>
    <lineage>
        <taxon>Eukaryota</taxon>
        <taxon>Fungi</taxon>
        <taxon>Dikarya</taxon>
        <taxon>Basidiomycota</taxon>
        <taxon>Agaricomycotina</taxon>
        <taxon>Agaricomycetes</taxon>
        <taxon>Agaricomycetidae</taxon>
        <taxon>Agaricales</taxon>
        <taxon>Schizophyllaceae</taxon>
        <taxon>Schizophyllum</taxon>
    </lineage>
</organism>
<dbReference type="InParanoid" id="D8QM03"/>
<feature type="domain" description="Nicotinate/nicotinamide phosphoribosyltransferase" evidence="10">
    <location>
        <begin position="182"/>
        <end position="451"/>
    </location>
</feature>
<dbReference type="GO" id="GO:0000183">
    <property type="term" value="P:rDNA heterochromatin formation"/>
    <property type="evidence" value="ECO:0007669"/>
    <property type="project" value="EnsemblFungi"/>
</dbReference>
<dbReference type="OMA" id="IEHCLEY"/>
<evidence type="ECO:0000256" key="9">
    <source>
        <dbReference type="SAM" id="MobiDB-lite"/>
    </source>
</evidence>
<dbReference type="RefSeq" id="XP_003026097.1">
    <property type="nucleotide sequence ID" value="XM_003026051.1"/>
</dbReference>
<feature type="region of interest" description="Disordered" evidence="9">
    <location>
        <begin position="214"/>
        <end position="234"/>
    </location>
</feature>
<dbReference type="PIRSF" id="PIRSF000484">
    <property type="entry name" value="NAPRT"/>
    <property type="match status" value="1"/>
</dbReference>
<dbReference type="GO" id="GO:0019358">
    <property type="term" value="P:nicotinate nucleotide salvage"/>
    <property type="evidence" value="ECO:0007669"/>
    <property type="project" value="EnsemblFungi"/>
</dbReference>
<dbReference type="EMBL" id="GL377319">
    <property type="protein sequence ID" value="EFI91194.1"/>
    <property type="molecule type" value="Genomic_DNA"/>
</dbReference>
<dbReference type="GO" id="GO:0034355">
    <property type="term" value="P:NAD+ biosynthetic process via the salvage pathway"/>
    <property type="evidence" value="ECO:0007669"/>
    <property type="project" value="TreeGrafter"/>
</dbReference>
<comment type="similarity">
    <text evidence="2 8">Belongs to the NAPRTase family.</text>
</comment>
<dbReference type="UniPathway" id="UPA00253">
    <property type="reaction ID" value="UER00457"/>
</dbReference>
<dbReference type="STRING" id="578458.D8QM03"/>
<dbReference type="PANTHER" id="PTHR11098:SF1">
    <property type="entry name" value="NICOTINATE PHOSPHORIBOSYLTRANSFERASE"/>
    <property type="match status" value="1"/>
</dbReference>
<dbReference type="VEuPathDB" id="FungiDB:SCHCODRAFT_02681370"/>
<dbReference type="HOGENOM" id="CLU_030991_0_0_1"/>
<evidence type="ECO:0000313" key="13">
    <source>
        <dbReference type="Proteomes" id="UP000007431"/>
    </source>
</evidence>
<evidence type="ECO:0000256" key="4">
    <source>
        <dbReference type="ARBA" id="ARBA00022553"/>
    </source>
</evidence>
<dbReference type="GO" id="GO:0005634">
    <property type="term" value="C:nucleus"/>
    <property type="evidence" value="ECO:0007669"/>
    <property type="project" value="EnsemblFungi"/>
</dbReference>
<dbReference type="FunCoup" id="D8QM03">
    <property type="interactions" value="303"/>
</dbReference>
<comment type="pathway">
    <text evidence="1 8">Cofactor biosynthesis; NAD(+) biosynthesis; nicotinate D-ribonucleotide from nicotinate: step 1/1.</text>
</comment>
<name>D8QM03_SCHCM</name>
<keyword evidence="6 8" id="KW-0662">Pyridine nucleotide biosynthesis</keyword>
<comment type="PTM">
    <text evidence="8">Transiently phosphorylated on a His residue during the reaction cycle. Phosphorylation strongly increases the affinity for substrates and increases the rate of nicotinate D-ribonucleotide production. Dephosphorylation regenerates the low-affinity form of the enzyme, leading to product release.</text>
</comment>
<dbReference type="HAMAP" id="MF_00570">
    <property type="entry name" value="NAPRTase"/>
    <property type="match status" value="1"/>
</dbReference>
<evidence type="ECO:0000259" key="10">
    <source>
        <dbReference type="Pfam" id="PF04095"/>
    </source>
</evidence>
<sequence length="452" mass="49996">MAAYPNPDDLVVPPSILDTDLYKFTMQQAVFEHFPNAWATYRFTNRNADTVFTRKSIDILRASVNQFSCLSMSEAEKEWLAKACPYFKPAYRDFLGTYRFKPEQVEIKFIPAEGTEEGPDQHGNLSMTASGPWIESILWEVPLMSTLCEIYYKHVDMDWSYEGQEELAYQKGKALLSHGCVFNEFGSRRRRSLKTHDLVITGLIRAMKDAEAASGKGHEGHNVEGMPSGAKGEPGKLSGTSNVYLAMKHDLTPTGTIAHEWFMGVATAKGYENANTVALRLWQETYGNVLLVALTDTFSSDAFFKNLAASPDIARTWAGLRQDSGDPFAFAPRAKAVYEGLGIDHREKVIVYSDALSVEKAVKLLEHAGPKGLGFKVAFGIGTNFTNDFRKKSTADPQNPTSTGAPSEALNIVIKLDSLDGKPCVKISDDLTKNTGDKETVKYVKQIFGLPV</sequence>
<dbReference type="OrthoDB" id="193380at2759"/>
<dbReference type="Proteomes" id="UP000007431">
    <property type="component" value="Unassembled WGS sequence"/>
</dbReference>
<keyword evidence="13" id="KW-1185">Reference proteome</keyword>
<dbReference type="NCBIfam" id="TIGR01514">
    <property type="entry name" value="NAPRTase"/>
    <property type="match status" value="1"/>
</dbReference>
<protein>
    <recommendedName>
        <fullName evidence="3 8">Nicotinate phosphoribosyltransferase</fullName>
        <ecNumber evidence="3 8">6.3.4.21</ecNumber>
    </recommendedName>
</protein>
<dbReference type="SUPFAM" id="SSF54675">
    <property type="entry name" value="Nicotinate/Quinolinate PRTase N-terminal domain-like"/>
    <property type="match status" value="1"/>
</dbReference>